<name>A0ABY5AJ67_9ACTO</name>
<dbReference type="Gene3D" id="3.40.50.12780">
    <property type="entry name" value="N-terminal domain of ligase-like"/>
    <property type="match status" value="1"/>
</dbReference>
<dbReference type="InterPro" id="IPR020845">
    <property type="entry name" value="AMP-binding_CS"/>
</dbReference>
<dbReference type="Pfam" id="PF13193">
    <property type="entry name" value="AMP-binding_C"/>
    <property type="match status" value="1"/>
</dbReference>
<dbReference type="PROSITE" id="PS00455">
    <property type="entry name" value="AMP_BINDING"/>
    <property type="match status" value="1"/>
</dbReference>
<gene>
    <name evidence="6" type="ORF">NG665_03310</name>
</gene>
<evidence type="ECO:0000259" key="4">
    <source>
        <dbReference type="Pfam" id="PF00501"/>
    </source>
</evidence>
<dbReference type="SUPFAM" id="SSF56801">
    <property type="entry name" value="Acetyl-CoA synthetase-like"/>
    <property type="match status" value="1"/>
</dbReference>
<evidence type="ECO:0000313" key="7">
    <source>
        <dbReference type="Proteomes" id="UP001056109"/>
    </source>
</evidence>
<evidence type="ECO:0000256" key="1">
    <source>
        <dbReference type="ARBA" id="ARBA00006432"/>
    </source>
</evidence>
<feature type="compositionally biased region" description="Basic and acidic residues" evidence="3">
    <location>
        <begin position="688"/>
        <end position="706"/>
    </location>
</feature>
<reference evidence="6" key="1">
    <citation type="submission" date="2022-06" db="EMBL/GenBank/DDBJ databases">
        <title>Complete Genome Sequence of Arcanobacterium pinnipediorum strain DSM 28752 isolated from a harbour seal.</title>
        <authorList>
            <person name="Borowiak M."/>
            <person name="Kreitlow A."/>
            <person name="Alssahen M."/>
            <person name="Malorny B."/>
            <person name="Laemmler C."/>
            <person name="Prenger-Berninghoff E."/>
            <person name="Siebert U."/>
            <person name="Ploetz M."/>
            <person name="Abdulmawjood A."/>
        </authorList>
    </citation>
    <scope>NUCLEOTIDE SEQUENCE</scope>
    <source>
        <strain evidence="6">DSM 28752</strain>
    </source>
</reference>
<accession>A0ABY5AJ67</accession>
<dbReference type="PANTHER" id="PTHR43201:SF5">
    <property type="entry name" value="MEDIUM-CHAIN ACYL-COA LIGASE ACSF2, MITOCHONDRIAL"/>
    <property type="match status" value="1"/>
</dbReference>
<evidence type="ECO:0000313" key="6">
    <source>
        <dbReference type="EMBL" id="USR80016.1"/>
    </source>
</evidence>
<sequence>MTPPQRGTEHYPEGVSTQIDIPDFTIEQMLIDAIADFPQRVAIDFLGREWTYEEIGDEVARAITVLKMCGVRQGDVVSLIQPNCPQHFAAFYATIALGATVAEHNPLAPVAQLNRELDLVGSTVVIGWEQTIEKLLRDGDFHGRTYLAVNLVKALPTKSQLLLKLPIKAAREQRAKLRGNVPPGVHSWDNQVRYASPSDIATASDVSPQSIAVLLQTGGTTGVSKAVKLSHRNIIANAKQNEMWLKGFERGNETVAAILPFFHAFGLQLSLSLCVSSATTIVMTPSFDVDILLAGHSRHPITFFGGVPPMYKKILDALDAGKKADLTTIRYSVSGAMALDPQLATRWENATGGYLIEGYGMSEASPVIAGSPIAPTRRPSTLGVPFPATEVKIIDPDNPDREITADKEVGEICARGPQIFQGYLGNEEETQHALMEGGWLRTGDLGMWDDGFIVMADRRKEMIINGGFNVYPSQVEDAVRQMPGVVDVAVVGMPTDSFSESVVAALVLEPGSKVDLEAVRKWTEDKLSHYAMPKSIAILDELPRSQIGKVMRRSVREKLASFELNSGQWREKISEVSTSASSMFDEYWSNFRDRAEASRDDWKVWTEQNSEKFEAFRTRMAERIAQATDRAEIEKSFEDFAKQSGLSIENFKAWLSQQKDGIFPAKANRKNSSSESVPSTTAAGTEEPVEHEAVVEISGRKLDESSAARILDGTSARQNVDESSAEQHVDGPSAEQHVDGK</sequence>
<comment type="similarity">
    <text evidence="1">Belongs to the ATP-dependent AMP-binding enzyme family.</text>
</comment>
<dbReference type="InterPro" id="IPR045851">
    <property type="entry name" value="AMP-bd_C_sf"/>
</dbReference>
<dbReference type="InterPro" id="IPR042099">
    <property type="entry name" value="ANL_N_sf"/>
</dbReference>
<feature type="region of interest" description="Disordered" evidence="3">
    <location>
        <begin position="665"/>
        <end position="741"/>
    </location>
</feature>
<dbReference type="EMBL" id="CP099547">
    <property type="protein sequence ID" value="USR80016.1"/>
    <property type="molecule type" value="Genomic_DNA"/>
</dbReference>
<keyword evidence="2" id="KW-0436">Ligase</keyword>
<dbReference type="Gene3D" id="3.30.300.30">
    <property type="match status" value="1"/>
</dbReference>
<organism evidence="6 7">
    <name type="scientific">Arcanobacterium pinnipediorum</name>
    <dbReference type="NCBI Taxonomy" id="1503041"/>
    <lineage>
        <taxon>Bacteria</taxon>
        <taxon>Bacillati</taxon>
        <taxon>Actinomycetota</taxon>
        <taxon>Actinomycetes</taxon>
        <taxon>Actinomycetales</taxon>
        <taxon>Actinomycetaceae</taxon>
        <taxon>Arcanobacterium</taxon>
    </lineage>
</organism>
<dbReference type="InterPro" id="IPR000873">
    <property type="entry name" value="AMP-dep_synth/lig_dom"/>
</dbReference>
<evidence type="ECO:0000256" key="2">
    <source>
        <dbReference type="ARBA" id="ARBA00022598"/>
    </source>
</evidence>
<dbReference type="RefSeq" id="WP_252673866.1">
    <property type="nucleotide sequence ID" value="NZ_CP099547.1"/>
</dbReference>
<feature type="domain" description="AMP-binding enzyme C-terminal" evidence="5">
    <location>
        <begin position="474"/>
        <end position="549"/>
    </location>
</feature>
<evidence type="ECO:0000256" key="3">
    <source>
        <dbReference type="SAM" id="MobiDB-lite"/>
    </source>
</evidence>
<dbReference type="Pfam" id="PF00501">
    <property type="entry name" value="AMP-binding"/>
    <property type="match status" value="1"/>
</dbReference>
<dbReference type="InterPro" id="IPR025110">
    <property type="entry name" value="AMP-bd_C"/>
</dbReference>
<dbReference type="PANTHER" id="PTHR43201">
    <property type="entry name" value="ACYL-COA SYNTHETASE"/>
    <property type="match status" value="1"/>
</dbReference>
<evidence type="ECO:0000259" key="5">
    <source>
        <dbReference type="Pfam" id="PF13193"/>
    </source>
</evidence>
<feature type="domain" description="AMP-dependent synthetase/ligase" evidence="4">
    <location>
        <begin position="34"/>
        <end position="424"/>
    </location>
</feature>
<proteinExistence type="inferred from homology"/>
<dbReference type="Proteomes" id="UP001056109">
    <property type="component" value="Chromosome"/>
</dbReference>
<protein>
    <submittedName>
        <fullName evidence="6">AMP-binding protein</fullName>
    </submittedName>
</protein>
<feature type="compositionally biased region" description="Polar residues" evidence="3">
    <location>
        <begin position="670"/>
        <end position="683"/>
    </location>
</feature>
<keyword evidence="7" id="KW-1185">Reference proteome</keyword>